<dbReference type="EMBL" id="CP024962">
    <property type="protein sequence ID" value="ATZ16424.1"/>
    <property type="molecule type" value="Genomic_DNA"/>
</dbReference>
<proteinExistence type="predicted"/>
<organism evidence="1 2">
    <name type="scientific">Entomoplasma freundtii</name>
    <dbReference type="NCBI Taxonomy" id="74700"/>
    <lineage>
        <taxon>Bacteria</taxon>
        <taxon>Bacillati</taxon>
        <taxon>Mycoplasmatota</taxon>
        <taxon>Mollicutes</taxon>
        <taxon>Entomoplasmatales</taxon>
        <taxon>Entomoplasmataceae</taxon>
        <taxon>Entomoplasma</taxon>
    </lineage>
</organism>
<keyword evidence="2" id="KW-1185">Reference proteome</keyword>
<gene>
    <name evidence="1" type="ORF">EFREU_v1c03980</name>
</gene>
<accession>A0A2K8NRM9</accession>
<protein>
    <submittedName>
        <fullName evidence="1">Uncharacterized protein</fullName>
    </submittedName>
</protein>
<name>A0A2K8NRM9_9MOLU</name>
<evidence type="ECO:0000313" key="2">
    <source>
        <dbReference type="Proteomes" id="UP000232222"/>
    </source>
</evidence>
<reference evidence="1 2" key="1">
    <citation type="submission" date="2017-11" db="EMBL/GenBank/DDBJ databases">
        <title>Genome sequence of Entomoplasma freundtii BARC 318 (ATCC 51999).</title>
        <authorList>
            <person name="Lo W.-S."/>
            <person name="Gasparich G.E."/>
            <person name="Kuo C.-H."/>
        </authorList>
    </citation>
    <scope>NUCLEOTIDE SEQUENCE [LARGE SCALE GENOMIC DNA]</scope>
    <source>
        <strain evidence="1 2">BARC 318</strain>
    </source>
</reference>
<dbReference type="RefSeq" id="WP_100609381.1">
    <property type="nucleotide sequence ID" value="NZ_CP024962.1"/>
</dbReference>
<sequence>MKKINKEFEKKNLSLDLKDYLTLTQKKVLISLVVASLTFVVTGVILIYLLTISLNSSNDSLINKITIIQCLLILPCLISFNYSLWLMSLFININKLKNNLSEIHHWSLPKKKKYFRTFILVAKINFSRRNIIAVIQETQTIFQKYILDESNHLFDYSTTNYVFEPVVETATMFFSDFYIFDLIALVFWLIIGFLPKTWIRLKNGIHLNFFKAKANENIQNNFRTISSSFLQTLGIKKESETVSY</sequence>
<dbReference type="Proteomes" id="UP000232222">
    <property type="component" value="Chromosome"/>
</dbReference>
<evidence type="ECO:0000313" key="1">
    <source>
        <dbReference type="EMBL" id="ATZ16424.1"/>
    </source>
</evidence>
<dbReference type="KEGG" id="efr:EFREU_v1c03980"/>
<dbReference type="AlphaFoldDB" id="A0A2K8NRM9"/>